<evidence type="ECO:0000256" key="6">
    <source>
        <dbReference type="ARBA" id="ARBA00022833"/>
    </source>
</evidence>
<evidence type="ECO:0000256" key="5">
    <source>
        <dbReference type="ARBA" id="ARBA00022801"/>
    </source>
</evidence>
<name>A0A1Z4JQQ9_LEPBY</name>
<comment type="pathway">
    <text evidence="2 7">Secondary metabolite metabolism; methylglyoxal degradation; (R)-lactate from methylglyoxal: step 2/2.</text>
</comment>
<sequence length="254" mass="28500">MQIYRISALSTNYIFLLYDAIQQIAAIVDPGEAKQVLQKVEELGAEVVAIFNTHHHWDHVDGNLEVLARFPNAVVYGGRHDRGRIPGQQVELDAGDRVKFGDREAEVLFLPGHTHGHIAYYFAPVADEGGELFCGDVLFSAGCGRLKEGTPAQMLASLKQIRVLPDRTRVWCAHEYTLSNLEFAMTVDRENSELQARFAEVRSAQNQATIPADLGLEKRINPFLRWDTPELQKAMGRSGDVETFAALRQKKDHF</sequence>
<evidence type="ECO:0000259" key="8">
    <source>
        <dbReference type="SMART" id="SM00849"/>
    </source>
</evidence>
<dbReference type="CDD" id="cd07723">
    <property type="entry name" value="hydroxyacylglutathione_hydrolase_MBL-fold"/>
    <property type="match status" value="1"/>
</dbReference>
<evidence type="ECO:0000256" key="7">
    <source>
        <dbReference type="HAMAP-Rule" id="MF_01374"/>
    </source>
</evidence>
<dbReference type="InterPro" id="IPR035680">
    <property type="entry name" value="Clx_II_MBL"/>
</dbReference>
<dbReference type="EMBL" id="AP018203">
    <property type="protein sequence ID" value="BAY58993.1"/>
    <property type="molecule type" value="Genomic_DNA"/>
</dbReference>
<dbReference type="AlphaFoldDB" id="A0A1Z4JQQ9"/>
<evidence type="ECO:0000256" key="3">
    <source>
        <dbReference type="ARBA" id="ARBA00006759"/>
    </source>
</evidence>
<dbReference type="InterPro" id="IPR001279">
    <property type="entry name" value="Metallo-B-lactamas"/>
</dbReference>
<keyword evidence="4 7" id="KW-0479">Metal-binding</keyword>
<dbReference type="InterPro" id="IPR050110">
    <property type="entry name" value="Glyoxalase_II_hydrolase"/>
</dbReference>
<proteinExistence type="inferred from homology"/>
<dbReference type="NCBIfam" id="TIGR03413">
    <property type="entry name" value="GSH_gloB"/>
    <property type="match status" value="1"/>
</dbReference>
<dbReference type="PANTHER" id="PTHR43705:SF1">
    <property type="entry name" value="HYDROXYACYLGLUTATHIONE HYDROLASE GLOB"/>
    <property type="match status" value="1"/>
</dbReference>
<evidence type="ECO:0000313" key="10">
    <source>
        <dbReference type="Proteomes" id="UP000217895"/>
    </source>
</evidence>
<feature type="binding site" evidence="7">
    <location>
        <position position="58"/>
    </location>
    <ligand>
        <name>Zn(2+)</name>
        <dbReference type="ChEBI" id="CHEBI:29105"/>
        <label>2</label>
    </ligand>
</feature>
<accession>A0A1Z4JQQ9</accession>
<dbReference type="InterPro" id="IPR017782">
    <property type="entry name" value="Hydroxyacylglutathione_Hdrlase"/>
</dbReference>
<dbReference type="Gene3D" id="3.60.15.10">
    <property type="entry name" value="Ribonuclease Z/Hydroxyacylglutathione hydrolase-like"/>
    <property type="match status" value="1"/>
</dbReference>
<reference evidence="9 10" key="1">
    <citation type="submission" date="2017-06" db="EMBL/GenBank/DDBJ databases">
        <title>Genome sequencing of cyanobaciteial culture collection at National Institute for Environmental Studies (NIES).</title>
        <authorList>
            <person name="Hirose Y."/>
            <person name="Shimura Y."/>
            <person name="Fujisawa T."/>
            <person name="Nakamura Y."/>
            <person name="Kawachi M."/>
        </authorList>
    </citation>
    <scope>NUCLEOTIDE SEQUENCE [LARGE SCALE GENOMIC DNA]</scope>
    <source>
        <strain evidence="9 10">NIES-2135</strain>
    </source>
</reference>
<feature type="binding site" evidence="7">
    <location>
        <position position="56"/>
    </location>
    <ligand>
        <name>Zn(2+)</name>
        <dbReference type="ChEBI" id="CHEBI:29105"/>
        <label>1</label>
    </ligand>
</feature>
<organism evidence="9 10">
    <name type="scientific">Leptolyngbya boryana NIES-2135</name>
    <dbReference type="NCBI Taxonomy" id="1973484"/>
    <lineage>
        <taxon>Bacteria</taxon>
        <taxon>Bacillati</taxon>
        <taxon>Cyanobacteriota</taxon>
        <taxon>Cyanophyceae</taxon>
        <taxon>Leptolyngbyales</taxon>
        <taxon>Leptolyngbyaceae</taxon>
        <taxon>Leptolyngbya group</taxon>
        <taxon>Leptolyngbya</taxon>
    </lineage>
</organism>
<dbReference type="SUPFAM" id="SSF56281">
    <property type="entry name" value="Metallo-hydrolase/oxidoreductase"/>
    <property type="match status" value="1"/>
</dbReference>
<dbReference type="Proteomes" id="UP000217895">
    <property type="component" value="Chromosome"/>
</dbReference>
<keyword evidence="10" id="KW-1185">Reference proteome</keyword>
<comment type="similarity">
    <text evidence="3 7">Belongs to the metallo-beta-lactamase superfamily. Glyoxalase II family.</text>
</comment>
<evidence type="ECO:0000256" key="2">
    <source>
        <dbReference type="ARBA" id="ARBA00004963"/>
    </source>
</evidence>
<dbReference type="GO" id="GO:0019243">
    <property type="term" value="P:methylglyoxal catabolic process to D-lactate via S-lactoyl-glutathione"/>
    <property type="evidence" value="ECO:0007669"/>
    <property type="project" value="UniProtKB-UniRule"/>
</dbReference>
<protein>
    <recommendedName>
        <fullName evidence="7">Hydroxyacylglutathione hydrolase</fullName>
        <ecNumber evidence="7">3.1.2.6</ecNumber>
    </recommendedName>
    <alternativeName>
        <fullName evidence="7">Glyoxalase II</fullName>
        <shortName evidence="7">Glx II</shortName>
    </alternativeName>
</protein>
<comment type="function">
    <text evidence="7">Thiolesterase that catalyzes the hydrolysis of S-D-lactoyl-glutathione to form glutathione and D-lactic acid.</text>
</comment>
<feature type="binding site" evidence="7">
    <location>
        <position position="54"/>
    </location>
    <ligand>
        <name>Zn(2+)</name>
        <dbReference type="ChEBI" id="CHEBI:29105"/>
        <label>1</label>
    </ligand>
</feature>
<feature type="domain" description="Metallo-beta-lactamase" evidence="8">
    <location>
        <begin position="11"/>
        <end position="174"/>
    </location>
</feature>
<dbReference type="GO" id="GO:0004416">
    <property type="term" value="F:hydroxyacylglutathione hydrolase activity"/>
    <property type="evidence" value="ECO:0007669"/>
    <property type="project" value="UniProtKB-UniRule"/>
</dbReference>
<feature type="binding site" evidence="7">
    <location>
        <position position="174"/>
    </location>
    <ligand>
        <name>Zn(2+)</name>
        <dbReference type="ChEBI" id="CHEBI:29105"/>
        <label>2</label>
    </ligand>
</feature>
<dbReference type="PANTHER" id="PTHR43705">
    <property type="entry name" value="HYDROXYACYLGLUTATHIONE HYDROLASE"/>
    <property type="match status" value="1"/>
</dbReference>
<comment type="catalytic activity">
    <reaction evidence="1 7">
        <text>an S-(2-hydroxyacyl)glutathione + H2O = a 2-hydroxy carboxylate + glutathione + H(+)</text>
        <dbReference type="Rhea" id="RHEA:21864"/>
        <dbReference type="ChEBI" id="CHEBI:15377"/>
        <dbReference type="ChEBI" id="CHEBI:15378"/>
        <dbReference type="ChEBI" id="CHEBI:57925"/>
        <dbReference type="ChEBI" id="CHEBI:58896"/>
        <dbReference type="ChEBI" id="CHEBI:71261"/>
        <dbReference type="EC" id="3.1.2.6"/>
    </reaction>
</comment>
<dbReference type="GO" id="GO:0046872">
    <property type="term" value="F:metal ion binding"/>
    <property type="evidence" value="ECO:0007669"/>
    <property type="project" value="UniProtKB-KW"/>
</dbReference>
<dbReference type="HAMAP" id="MF_01374">
    <property type="entry name" value="Glyoxalase_2"/>
    <property type="match status" value="1"/>
</dbReference>
<gene>
    <name evidence="7" type="primary">gloB</name>
    <name evidence="9" type="ORF">NIES2135_58680</name>
</gene>
<keyword evidence="5 7" id="KW-0378">Hydrolase</keyword>
<feature type="binding site" evidence="7">
    <location>
        <position position="136"/>
    </location>
    <ligand>
        <name>Zn(2+)</name>
        <dbReference type="ChEBI" id="CHEBI:29105"/>
        <label>2</label>
    </ligand>
</feature>
<evidence type="ECO:0000256" key="1">
    <source>
        <dbReference type="ARBA" id="ARBA00001623"/>
    </source>
</evidence>
<dbReference type="Pfam" id="PF16123">
    <property type="entry name" value="HAGH_C"/>
    <property type="match status" value="1"/>
</dbReference>
<comment type="subunit">
    <text evidence="7">Monomer.</text>
</comment>
<dbReference type="InterPro" id="IPR032282">
    <property type="entry name" value="HAGH_C"/>
</dbReference>
<dbReference type="SMART" id="SM00849">
    <property type="entry name" value="Lactamase_B"/>
    <property type="match status" value="1"/>
</dbReference>
<feature type="binding site" evidence="7">
    <location>
        <position position="113"/>
    </location>
    <ligand>
        <name>Zn(2+)</name>
        <dbReference type="ChEBI" id="CHEBI:29105"/>
        <label>1</label>
    </ligand>
</feature>
<dbReference type="InterPro" id="IPR036866">
    <property type="entry name" value="RibonucZ/Hydroxyglut_hydro"/>
</dbReference>
<evidence type="ECO:0000256" key="4">
    <source>
        <dbReference type="ARBA" id="ARBA00022723"/>
    </source>
</evidence>
<keyword evidence="6 7" id="KW-0862">Zinc</keyword>
<evidence type="ECO:0000313" key="9">
    <source>
        <dbReference type="EMBL" id="BAY58993.1"/>
    </source>
</evidence>
<comment type="cofactor">
    <cofactor evidence="7">
        <name>Zn(2+)</name>
        <dbReference type="ChEBI" id="CHEBI:29105"/>
    </cofactor>
    <text evidence="7">Binds 2 Zn(2+) ions per subunit.</text>
</comment>
<dbReference type="UniPathway" id="UPA00619">
    <property type="reaction ID" value="UER00676"/>
</dbReference>
<dbReference type="Pfam" id="PF00753">
    <property type="entry name" value="Lactamase_B"/>
    <property type="match status" value="1"/>
</dbReference>
<feature type="binding site" evidence="7">
    <location>
        <position position="59"/>
    </location>
    <ligand>
        <name>Zn(2+)</name>
        <dbReference type="ChEBI" id="CHEBI:29105"/>
        <label>2</label>
    </ligand>
</feature>
<dbReference type="EC" id="3.1.2.6" evidence="7"/>
<feature type="binding site" evidence="7">
    <location>
        <position position="136"/>
    </location>
    <ligand>
        <name>Zn(2+)</name>
        <dbReference type="ChEBI" id="CHEBI:29105"/>
        <label>1</label>
    </ligand>
</feature>
<dbReference type="PIRSF" id="PIRSF005457">
    <property type="entry name" value="Glx"/>
    <property type="match status" value="1"/>
</dbReference>